<evidence type="ECO:0000313" key="1">
    <source>
        <dbReference type="EMBL" id="KAJ8110913.1"/>
    </source>
</evidence>
<evidence type="ECO:0000313" key="2">
    <source>
        <dbReference type="Proteomes" id="UP001153331"/>
    </source>
</evidence>
<comment type="caution">
    <text evidence="1">The sequence shown here is derived from an EMBL/GenBank/DDBJ whole genome shotgun (WGS) entry which is preliminary data.</text>
</comment>
<dbReference type="EMBL" id="JAPHNI010000454">
    <property type="protein sequence ID" value="KAJ8110913.1"/>
    <property type="molecule type" value="Genomic_DNA"/>
</dbReference>
<name>A0ACC2I6W0_9PLEO</name>
<gene>
    <name evidence="1" type="ORF">OPT61_g6366</name>
</gene>
<sequence length="87" mass="9857">MADPMSGNLHEQQCTVVRKLFDNDPKGLNEATRKKDANSLEILKKVRLELDKLQELRMEELSGLDSEERCADHDEDLDEGMADITLG</sequence>
<dbReference type="Proteomes" id="UP001153331">
    <property type="component" value="Unassembled WGS sequence"/>
</dbReference>
<reference evidence="1" key="1">
    <citation type="submission" date="2022-11" db="EMBL/GenBank/DDBJ databases">
        <title>Genome Sequence of Boeremia exigua.</title>
        <authorList>
            <person name="Buettner E."/>
        </authorList>
    </citation>
    <scope>NUCLEOTIDE SEQUENCE</scope>
    <source>
        <strain evidence="1">CU02</strain>
    </source>
</reference>
<accession>A0ACC2I6W0</accession>
<keyword evidence="2" id="KW-1185">Reference proteome</keyword>
<protein>
    <submittedName>
        <fullName evidence="1">Uncharacterized protein</fullName>
    </submittedName>
</protein>
<proteinExistence type="predicted"/>
<organism evidence="1 2">
    <name type="scientific">Boeremia exigua</name>
    <dbReference type="NCBI Taxonomy" id="749465"/>
    <lineage>
        <taxon>Eukaryota</taxon>
        <taxon>Fungi</taxon>
        <taxon>Dikarya</taxon>
        <taxon>Ascomycota</taxon>
        <taxon>Pezizomycotina</taxon>
        <taxon>Dothideomycetes</taxon>
        <taxon>Pleosporomycetidae</taxon>
        <taxon>Pleosporales</taxon>
        <taxon>Pleosporineae</taxon>
        <taxon>Didymellaceae</taxon>
        <taxon>Boeremia</taxon>
    </lineage>
</organism>